<dbReference type="Gene3D" id="3.40.190.10">
    <property type="entry name" value="Periplasmic binding protein-like II"/>
    <property type="match status" value="1"/>
</dbReference>
<gene>
    <name evidence="3" type="ORF">OIE46_01130</name>
</gene>
<dbReference type="SUPFAM" id="SSF53850">
    <property type="entry name" value="Periplasmic binding protein-like II"/>
    <property type="match status" value="1"/>
</dbReference>
<dbReference type="InterPro" id="IPR016880">
    <property type="entry name" value="ABC_oligopep_solut-bd_myco_prd"/>
</dbReference>
<dbReference type="Proteomes" id="UP001164481">
    <property type="component" value="Chromosome"/>
</dbReference>
<evidence type="ECO:0000313" key="4">
    <source>
        <dbReference type="Proteomes" id="UP001164481"/>
    </source>
</evidence>
<organism evidence="3 4">
    <name type="scientific">Mycoplasmopsis synoviae</name>
    <name type="common">Mycoplasma synoviae</name>
    <dbReference type="NCBI Taxonomy" id="2109"/>
    <lineage>
        <taxon>Bacteria</taxon>
        <taxon>Bacillati</taxon>
        <taxon>Mycoplasmatota</taxon>
        <taxon>Mycoplasmoidales</taxon>
        <taxon>Metamycoplasmataceae</taxon>
        <taxon>Mycoplasmopsis</taxon>
    </lineage>
</organism>
<feature type="signal peptide" evidence="1">
    <location>
        <begin position="1"/>
        <end position="22"/>
    </location>
</feature>
<reference evidence="3" key="1">
    <citation type="submission" date="2022-10" db="EMBL/GenBank/DDBJ databases">
        <authorList>
            <person name="Wei X."/>
        </authorList>
    </citation>
    <scope>NUCLEOTIDE SEQUENCE</scope>
    <source>
        <strain evidence="3">SD2</strain>
    </source>
</reference>
<dbReference type="Gene3D" id="3.10.105.10">
    <property type="entry name" value="Dipeptide-binding Protein, Domain 3"/>
    <property type="match status" value="2"/>
</dbReference>
<evidence type="ECO:0000259" key="2">
    <source>
        <dbReference type="Pfam" id="PF00496"/>
    </source>
</evidence>
<keyword evidence="1" id="KW-0732">Signal</keyword>
<evidence type="ECO:0000256" key="1">
    <source>
        <dbReference type="SAM" id="SignalP"/>
    </source>
</evidence>
<dbReference type="InterPro" id="IPR000914">
    <property type="entry name" value="SBP_5_dom"/>
</dbReference>
<dbReference type="PROSITE" id="PS51257">
    <property type="entry name" value="PROKAR_LIPOPROTEIN"/>
    <property type="match status" value="1"/>
</dbReference>
<accession>A0AAX3F0M5</accession>
<dbReference type="PIRSF" id="PIRSF028335">
    <property type="entry name" value="ABC_oligopep_OppA_prd"/>
    <property type="match status" value="1"/>
</dbReference>
<sequence length="898" mass="102485">MKKKIKYSLGLALSSLMAPVIAISCASNASKEPTPLLSNNKKLDYDLGLSAPSLNSLNYVLYKSVDLIVPSLVDTVYKFGPVSELQAILGKTPLTFGVYGNNNNSVSLEKYVNSPDLENNNYQSDRSYPFDNFGIDVGAGSFQALSARGGRGLFTPNARVITYTITLNDGRSRWSNGDVQTVDDFLDYIHYIADINTGSQKQIDLLSRDIKGLDQFVSLQNEYLKKFGTTYKNPWGYPPYEKVNGKWQYKVDARDENGNQLSNKDYLWPSQNDGDEQDVEKIQQAALNVGFWSGRLFFNISNKDLYNLLKLKDNKDVDPSDGDTITLKDKDGNDLVLRRNPYIDPRQVFQYARIDSSNFQSYEDARLIGKYIIFARDEHEFRVEYAESNPKSIDDMINDLNRNWLPINRAFVENELGGIQNFGKDKRSILTNGPFLIDSLILGSQGSLTLAKNQSYFNVNRTISNKIKIYFNDERNLESAMFSDGYIAFAKIPSVLQKKFWADPEFRNLMSKTTGYGTLGFMFNLDQETNKDSYINDPDLRNAFYYAINREVMLFNSGWNNSYPVITWTGFGNAHKSDGTAIEFGFQDQWTTPKGSYATDQKVPLQNYSYGDHLSKNYKFEATNRTDQGYRPEVAKHYMEVFKAKHPGLKQVNLTYIFNSTEEQRNVGLVLKNSLELLFGNFINLELKALPENVYISKVEEGDFDIAYKNFDSFGTEIDSYVKAFFVEDGINRENSKTTGFNLNPSGGFTYKKYFDSLADSKDLVNGSLVAKTEEETRERLGVSQEIWDKIKELSQRRDDEDEFQYKDRYSNFFSYQFTDKEKTQGYDENKVIEIVAGLEKIIRDVAPVIPLMEVDTLWNISRVGGTRNLFRYDLQYAYDIDRPPIPGLPRVTAGQSS</sequence>
<feature type="chain" id="PRO_5043892486" description="Solute-binding protein family 5 domain-containing protein" evidence="1">
    <location>
        <begin position="23"/>
        <end position="898"/>
    </location>
</feature>
<dbReference type="Pfam" id="PF00496">
    <property type="entry name" value="SBP_bac_5"/>
    <property type="match status" value="1"/>
</dbReference>
<dbReference type="RefSeq" id="WP_233091193.1">
    <property type="nucleotide sequence ID" value="NZ_CP034544.1"/>
</dbReference>
<evidence type="ECO:0000313" key="3">
    <source>
        <dbReference type="EMBL" id="UZW64674.1"/>
    </source>
</evidence>
<reference evidence="3" key="2">
    <citation type="submission" date="2022-11" db="EMBL/GenBank/DDBJ databases">
        <title>complete genomes of mycoplasma synoviae ZX313 strain and SD2 strain.</title>
        <authorList>
            <person name="Zhong Q."/>
        </authorList>
    </citation>
    <scope>NUCLEOTIDE SEQUENCE</scope>
    <source>
        <strain evidence="3">SD2</strain>
    </source>
</reference>
<dbReference type="Gene3D" id="3.90.76.10">
    <property type="entry name" value="Dipeptide-binding Protein, Domain 1"/>
    <property type="match status" value="1"/>
</dbReference>
<name>A0AAX3F0M5_MYCSY</name>
<dbReference type="EMBL" id="CP107525">
    <property type="protein sequence ID" value="UZW64674.1"/>
    <property type="molecule type" value="Genomic_DNA"/>
</dbReference>
<dbReference type="AlphaFoldDB" id="A0AAX3F0M5"/>
<feature type="domain" description="Solute-binding protein family 5" evidence="2">
    <location>
        <begin position="375"/>
        <end position="730"/>
    </location>
</feature>
<protein>
    <recommendedName>
        <fullName evidence="2">Solute-binding protein family 5 domain-containing protein</fullName>
    </recommendedName>
</protein>
<proteinExistence type="predicted"/>